<dbReference type="EMBL" id="OZ075126">
    <property type="protein sequence ID" value="CAL4945159.1"/>
    <property type="molecule type" value="Genomic_DNA"/>
</dbReference>
<protein>
    <recommendedName>
        <fullName evidence="3">Rx N-terminal domain-containing protein</fullName>
    </recommendedName>
</protein>
<organism evidence="1 2">
    <name type="scientific">Urochloa decumbens</name>
    <dbReference type="NCBI Taxonomy" id="240449"/>
    <lineage>
        <taxon>Eukaryota</taxon>
        <taxon>Viridiplantae</taxon>
        <taxon>Streptophyta</taxon>
        <taxon>Embryophyta</taxon>
        <taxon>Tracheophyta</taxon>
        <taxon>Spermatophyta</taxon>
        <taxon>Magnoliopsida</taxon>
        <taxon>Liliopsida</taxon>
        <taxon>Poales</taxon>
        <taxon>Poaceae</taxon>
        <taxon>PACMAD clade</taxon>
        <taxon>Panicoideae</taxon>
        <taxon>Panicodae</taxon>
        <taxon>Paniceae</taxon>
        <taxon>Melinidinae</taxon>
        <taxon>Urochloa</taxon>
    </lineage>
</organism>
<evidence type="ECO:0000313" key="2">
    <source>
        <dbReference type="Proteomes" id="UP001497457"/>
    </source>
</evidence>
<dbReference type="PANTHER" id="PTHR33377">
    <property type="entry name" value="OS10G0134700 PROTEIN-RELATED"/>
    <property type="match status" value="1"/>
</dbReference>
<sequence>MAEGVIIGAITSVLTDRALSKLVDNLRNQTLVADKLKRLERLLMRIRSTVEVSGKRDIESVALLEWREKLRGAVALGDEVLLSFQQPAAMPDAEAAPDDNLRRRQAMSFTRHAVSSIGRRIGTAVTALFSSDADTKKLDGALEVLEKESENIEEFIKLLQLEASPNPKRRRIRQVQSGRFGSSPTYLASGRFGSSPPVPITSLGHAYAPPIRGVHEEEERLVARLHEVLNQIDRAVTIVGSRDVSSLEWLQQWADLLRDASQQGSAVLGAIGGGAKGSKETAGYDLEEDELDSFVQTFESLAGDLTVFINLASFCPFKASPGGCLPGRLIHDVTRAIARRITHI</sequence>
<dbReference type="Proteomes" id="UP001497457">
    <property type="component" value="Chromosome 16b"/>
</dbReference>
<reference evidence="1" key="1">
    <citation type="submission" date="2024-10" db="EMBL/GenBank/DDBJ databases">
        <authorList>
            <person name="Ryan C."/>
        </authorList>
    </citation>
    <scope>NUCLEOTIDE SEQUENCE [LARGE SCALE GENOMIC DNA]</scope>
</reference>
<name>A0ABC8YMF8_9POAL</name>
<evidence type="ECO:0000313" key="1">
    <source>
        <dbReference type="EMBL" id="CAL4945159.1"/>
    </source>
</evidence>
<accession>A0ABC8YMF8</accession>
<dbReference type="AlphaFoldDB" id="A0ABC8YMF8"/>
<keyword evidence="2" id="KW-1185">Reference proteome</keyword>
<gene>
    <name evidence="1" type="ORF">URODEC1_LOCUS35282</name>
</gene>
<dbReference type="PANTHER" id="PTHR33377:SF110">
    <property type="entry name" value="RX N-TERMINAL DOMAIN-CONTAINING PROTEIN"/>
    <property type="match status" value="1"/>
</dbReference>
<proteinExistence type="predicted"/>
<evidence type="ECO:0008006" key="3">
    <source>
        <dbReference type="Google" id="ProtNLM"/>
    </source>
</evidence>